<dbReference type="Proteomes" id="UP000317940">
    <property type="component" value="Unassembled WGS sequence"/>
</dbReference>
<evidence type="ECO:0000313" key="3">
    <source>
        <dbReference type="Proteomes" id="UP000317940"/>
    </source>
</evidence>
<proteinExistence type="predicted"/>
<reference evidence="2 3" key="1">
    <citation type="submission" date="2019-06" db="EMBL/GenBank/DDBJ databases">
        <title>Sequencing the genomes of 1000 actinobacteria strains.</title>
        <authorList>
            <person name="Klenk H.-P."/>
        </authorList>
    </citation>
    <scope>NUCLEOTIDE SEQUENCE [LARGE SCALE GENOMIC DNA]</scope>
    <source>
        <strain evidence="2 3">DSM 44826</strain>
    </source>
</reference>
<sequence>MPAPGIAFRKGTRTVAALPLADALLRSLGAAELDHPGGTLLAHLHRVRELLADWGARPDLQLAGLCHACYGTDGFATALLPPDRRAELAAAIGPAAEAIVHAYASCERAPTYRSLTAVPPLFHDRFAGRTYGPTPEQQRDFAELTAANELDLVRQDPEFRARYGPALLGLFTRFEPLLSAPARRTVAELLG</sequence>
<name>A0A561UBN7_9ACTN</name>
<evidence type="ECO:0000313" key="2">
    <source>
        <dbReference type="EMBL" id="TWF96781.1"/>
    </source>
</evidence>
<dbReference type="Pfam" id="PF20680">
    <property type="entry name" value="DUF6817"/>
    <property type="match status" value="1"/>
</dbReference>
<dbReference type="InterPro" id="IPR049202">
    <property type="entry name" value="DUF6817"/>
</dbReference>
<accession>A0A561UBN7</accession>
<feature type="domain" description="DUF6817" evidence="1">
    <location>
        <begin position="24"/>
        <end position="108"/>
    </location>
</feature>
<gene>
    <name evidence="2" type="ORF">FHX73_11554</name>
</gene>
<evidence type="ECO:0000259" key="1">
    <source>
        <dbReference type="Pfam" id="PF20680"/>
    </source>
</evidence>
<protein>
    <recommendedName>
        <fullName evidence="1">DUF6817 domain-containing protein</fullName>
    </recommendedName>
</protein>
<organism evidence="2 3">
    <name type="scientific">Kitasatospora viridis</name>
    <dbReference type="NCBI Taxonomy" id="281105"/>
    <lineage>
        <taxon>Bacteria</taxon>
        <taxon>Bacillati</taxon>
        <taxon>Actinomycetota</taxon>
        <taxon>Actinomycetes</taxon>
        <taxon>Kitasatosporales</taxon>
        <taxon>Streptomycetaceae</taxon>
        <taxon>Kitasatospora</taxon>
    </lineage>
</organism>
<comment type="caution">
    <text evidence="2">The sequence shown here is derived from an EMBL/GenBank/DDBJ whole genome shotgun (WGS) entry which is preliminary data.</text>
</comment>
<dbReference type="EMBL" id="VIWT01000001">
    <property type="protein sequence ID" value="TWF96781.1"/>
    <property type="molecule type" value="Genomic_DNA"/>
</dbReference>
<keyword evidence="3" id="KW-1185">Reference proteome</keyword>
<dbReference type="AlphaFoldDB" id="A0A561UBN7"/>